<gene>
    <name evidence="19" type="primary">106094079</name>
</gene>
<evidence type="ECO:0000256" key="17">
    <source>
        <dbReference type="ARBA" id="ARBA00024088"/>
    </source>
</evidence>
<protein>
    <recommendedName>
        <fullName evidence="17">Transmembrane protein 230</fullName>
    </recommendedName>
</protein>
<dbReference type="GO" id="GO:0016020">
    <property type="term" value="C:membrane"/>
    <property type="evidence" value="ECO:0007669"/>
    <property type="project" value="UniProtKB-SubCell"/>
</dbReference>
<evidence type="ECO:0000256" key="18">
    <source>
        <dbReference type="SAM" id="Phobius"/>
    </source>
</evidence>
<evidence type="ECO:0000256" key="3">
    <source>
        <dbReference type="ARBA" id="ARBA00004234"/>
    </source>
</evidence>
<dbReference type="GO" id="GO:0005770">
    <property type="term" value="C:late endosome"/>
    <property type="evidence" value="ECO:0007669"/>
    <property type="project" value="UniProtKB-SubCell"/>
</dbReference>
<dbReference type="GO" id="GO:0005794">
    <property type="term" value="C:Golgi apparatus"/>
    <property type="evidence" value="ECO:0007669"/>
    <property type="project" value="UniProtKB-SubCell"/>
</dbReference>
<keyword evidence="10" id="KW-0967">Endosome</keyword>
<dbReference type="InterPro" id="IPR008590">
    <property type="entry name" value="TMEM_230/134"/>
</dbReference>
<evidence type="ECO:0000256" key="13">
    <source>
        <dbReference type="ARBA" id="ARBA00023034"/>
    </source>
</evidence>
<keyword evidence="9 18" id="KW-0812">Transmembrane</keyword>
<organism evidence="19 20">
    <name type="scientific">Stomoxys calcitrans</name>
    <name type="common">Stable fly</name>
    <name type="synonym">Conops calcitrans</name>
    <dbReference type="NCBI Taxonomy" id="35570"/>
    <lineage>
        <taxon>Eukaryota</taxon>
        <taxon>Metazoa</taxon>
        <taxon>Ecdysozoa</taxon>
        <taxon>Arthropoda</taxon>
        <taxon>Hexapoda</taxon>
        <taxon>Insecta</taxon>
        <taxon>Pterygota</taxon>
        <taxon>Neoptera</taxon>
        <taxon>Endopterygota</taxon>
        <taxon>Diptera</taxon>
        <taxon>Brachycera</taxon>
        <taxon>Muscomorpha</taxon>
        <taxon>Muscoidea</taxon>
        <taxon>Muscidae</taxon>
        <taxon>Stomoxys</taxon>
    </lineage>
</organism>
<evidence type="ECO:0000256" key="4">
    <source>
        <dbReference type="ARBA" id="ARBA00004412"/>
    </source>
</evidence>
<sequence length="122" mass="14179">MSRRRTNIRYTALDDADEQQQQNDREFDEPDAFVDEQFVKPERKFPWKTVLFILFFFVAGATCLTCSILVSSGFTNEKYADRAWPLLILGILMFIPGGYYGYILLCICLKRDGFTVEDIPML</sequence>
<dbReference type="KEGG" id="scac:106094079"/>
<comment type="function">
    <text evidence="16">Involved in trafficking and recycling of synaptic vesicles.</text>
</comment>
<name>A0A1I8NWQ9_STOCA</name>
<evidence type="ECO:0000256" key="1">
    <source>
        <dbReference type="ARBA" id="ARBA00004141"/>
    </source>
</evidence>
<evidence type="ECO:0000256" key="10">
    <source>
        <dbReference type="ARBA" id="ARBA00022753"/>
    </source>
</evidence>
<dbReference type="GO" id="GO:0005769">
    <property type="term" value="C:early endosome"/>
    <property type="evidence" value="ECO:0007669"/>
    <property type="project" value="UniProtKB-SubCell"/>
</dbReference>
<evidence type="ECO:0000256" key="5">
    <source>
        <dbReference type="ARBA" id="ARBA00004419"/>
    </source>
</evidence>
<evidence type="ECO:0000256" key="8">
    <source>
        <dbReference type="ARBA" id="ARBA00007743"/>
    </source>
</evidence>
<feature type="transmembrane region" description="Helical" evidence="18">
    <location>
        <begin position="83"/>
        <end position="105"/>
    </location>
</feature>
<keyword evidence="14 18" id="KW-0472">Membrane</keyword>
<reference evidence="19" key="1">
    <citation type="submission" date="2020-05" db="UniProtKB">
        <authorList>
            <consortium name="EnsemblMetazoa"/>
        </authorList>
    </citation>
    <scope>IDENTIFICATION</scope>
    <source>
        <strain evidence="19">USDA</strain>
    </source>
</reference>
<evidence type="ECO:0000313" key="19">
    <source>
        <dbReference type="EnsemblMetazoa" id="SCAU002685-PA"/>
    </source>
</evidence>
<evidence type="ECO:0000256" key="9">
    <source>
        <dbReference type="ARBA" id="ARBA00022692"/>
    </source>
</evidence>
<dbReference type="Proteomes" id="UP000095300">
    <property type="component" value="Unassembled WGS sequence"/>
</dbReference>
<dbReference type="InterPro" id="IPR044234">
    <property type="entry name" value="TMEM230"/>
</dbReference>
<dbReference type="OrthoDB" id="5597044at2759"/>
<dbReference type="Pfam" id="PF05915">
    <property type="entry name" value="TMEM_230_134"/>
    <property type="match status" value="1"/>
</dbReference>
<keyword evidence="20" id="KW-1185">Reference proteome</keyword>
<proteinExistence type="inferred from homology"/>
<evidence type="ECO:0000256" key="15">
    <source>
        <dbReference type="ARBA" id="ARBA00023329"/>
    </source>
</evidence>
<evidence type="ECO:0000256" key="12">
    <source>
        <dbReference type="ARBA" id="ARBA00023018"/>
    </source>
</evidence>
<evidence type="ECO:0000256" key="14">
    <source>
        <dbReference type="ARBA" id="ARBA00023136"/>
    </source>
</evidence>
<feature type="transmembrane region" description="Helical" evidence="18">
    <location>
        <begin position="50"/>
        <end position="71"/>
    </location>
</feature>
<evidence type="ECO:0000256" key="2">
    <source>
        <dbReference type="ARBA" id="ARBA00004172"/>
    </source>
</evidence>
<dbReference type="VEuPathDB" id="VectorBase:SCAU002685"/>
<evidence type="ECO:0000256" key="16">
    <source>
        <dbReference type="ARBA" id="ARBA00024003"/>
    </source>
</evidence>
<dbReference type="PANTHER" id="PTHR15664:SF6">
    <property type="entry name" value="TRANSMEMBRANE PROTEIN 230"/>
    <property type="match status" value="1"/>
</dbReference>
<dbReference type="EnsemblMetazoa" id="SCAU002685-RA">
    <property type="protein sequence ID" value="SCAU002685-PA"/>
    <property type="gene ID" value="SCAU002685"/>
</dbReference>
<evidence type="ECO:0000313" key="20">
    <source>
        <dbReference type="Proteomes" id="UP000095300"/>
    </source>
</evidence>
<accession>A0A1I8NWQ9</accession>
<dbReference type="GO" id="GO:0008021">
    <property type="term" value="C:synaptic vesicle"/>
    <property type="evidence" value="ECO:0007669"/>
    <property type="project" value="UniProtKB-SubCell"/>
</dbReference>
<keyword evidence="12" id="KW-0770">Synapse</keyword>
<keyword evidence="11 18" id="KW-1133">Transmembrane helix</keyword>
<dbReference type="AlphaFoldDB" id="A0A1I8NWQ9"/>
<evidence type="ECO:0000256" key="6">
    <source>
        <dbReference type="ARBA" id="ARBA00004601"/>
    </source>
</evidence>
<keyword evidence="13" id="KW-0333">Golgi apparatus</keyword>
<evidence type="ECO:0000256" key="11">
    <source>
        <dbReference type="ARBA" id="ARBA00022989"/>
    </source>
</evidence>
<keyword evidence="15" id="KW-0968">Cytoplasmic vesicle</keyword>
<dbReference type="GO" id="GO:0055037">
    <property type="term" value="C:recycling endosome"/>
    <property type="evidence" value="ECO:0007669"/>
    <property type="project" value="UniProtKB-SubCell"/>
</dbReference>
<comment type="subcellular location">
    <subcellularLocation>
        <location evidence="5">Cytoplasmic vesicle</location>
        <location evidence="5">Autophagosome</location>
    </subcellularLocation>
    <subcellularLocation>
        <location evidence="3">Cytoplasmic vesicle</location>
        <location evidence="3">Secretory vesicle</location>
        <location evidence="3">Synaptic vesicle</location>
    </subcellularLocation>
    <subcellularLocation>
        <location evidence="4">Early endosome</location>
    </subcellularLocation>
    <subcellularLocation>
        <location evidence="6">Golgi apparatus</location>
        <location evidence="6">trans-Golgi network</location>
    </subcellularLocation>
    <subcellularLocation>
        <location evidence="7">Late endosome</location>
    </subcellularLocation>
    <subcellularLocation>
        <location evidence="1">Membrane</location>
        <topology evidence="1">Multi-pass membrane protein</topology>
    </subcellularLocation>
    <subcellularLocation>
        <location evidence="2">Recycling endosome</location>
    </subcellularLocation>
</comment>
<comment type="similarity">
    <text evidence="8">Belongs to the TMEM134/TMEM230 family.</text>
</comment>
<dbReference type="GO" id="GO:0005776">
    <property type="term" value="C:autophagosome"/>
    <property type="evidence" value="ECO:0007669"/>
    <property type="project" value="UniProtKB-SubCell"/>
</dbReference>
<evidence type="ECO:0000256" key="7">
    <source>
        <dbReference type="ARBA" id="ARBA00004603"/>
    </source>
</evidence>
<dbReference type="PANTHER" id="PTHR15664">
    <property type="entry name" value="C20ORF30 PROTEIN"/>
    <property type="match status" value="1"/>
</dbReference>